<organism evidence="2 3">
    <name type="scientific">Flagellimonas lutimaris</name>
    <dbReference type="NCBI Taxonomy" id="475082"/>
    <lineage>
        <taxon>Bacteria</taxon>
        <taxon>Pseudomonadati</taxon>
        <taxon>Bacteroidota</taxon>
        <taxon>Flavobacteriia</taxon>
        <taxon>Flavobacteriales</taxon>
        <taxon>Flavobacteriaceae</taxon>
        <taxon>Flagellimonas</taxon>
    </lineage>
</organism>
<accession>A0A3A1NAS0</accession>
<dbReference type="Proteomes" id="UP000266067">
    <property type="component" value="Unassembled WGS sequence"/>
</dbReference>
<dbReference type="Pfam" id="PF10026">
    <property type="entry name" value="DUF2268"/>
    <property type="match status" value="1"/>
</dbReference>
<dbReference type="AlphaFoldDB" id="A0A3A1NAS0"/>
<feature type="domain" description="DUF2268" evidence="1">
    <location>
        <begin position="189"/>
        <end position="303"/>
    </location>
</feature>
<evidence type="ECO:0000259" key="1">
    <source>
        <dbReference type="Pfam" id="PF10026"/>
    </source>
</evidence>
<reference evidence="2 3" key="1">
    <citation type="submission" date="2018-08" db="EMBL/GenBank/DDBJ databases">
        <title>Proposal of Muricauda 72 sp.nov. and Muricauda NH166 sp.nov., isolated from seawater.</title>
        <authorList>
            <person name="Cheng H."/>
            <person name="Wu Y.-H."/>
            <person name="Guo L.-L."/>
            <person name="Xu X.-W."/>
        </authorList>
    </citation>
    <scope>NUCLEOTIDE SEQUENCE [LARGE SCALE GENOMIC DNA]</scope>
    <source>
        <strain evidence="2 3">KCTC 22173</strain>
    </source>
</reference>
<dbReference type="InterPro" id="IPR018728">
    <property type="entry name" value="DUF2268"/>
</dbReference>
<comment type="caution">
    <text evidence="2">The sequence shown here is derived from an EMBL/GenBank/DDBJ whole genome shotgun (WGS) entry which is preliminary data.</text>
</comment>
<name>A0A3A1NAS0_9FLAO</name>
<keyword evidence="3" id="KW-1185">Reference proteome</keyword>
<proteinExistence type="predicted"/>
<dbReference type="RefSeq" id="WP_119606674.1">
    <property type="nucleotide sequence ID" value="NZ_QXFH01000068.1"/>
</dbReference>
<dbReference type="OrthoDB" id="6402335at2"/>
<protein>
    <recommendedName>
        <fullName evidence="1">DUF2268 domain-containing protein</fullName>
    </recommendedName>
</protein>
<dbReference type="EMBL" id="QXFH01000068">
    <property type="protein sequence ID" value="RIV35976.1"/>
    <property type="molecule type" value="Genomic_DNA"/>
</dbReference>
<evidence type="ECO:0000313" key="2">
    <source>
        <dbReference type="EMBL" id="RIV35976.1"/>
    </source>
</evidence>
<gene>
    <name evidence="2" type="ORF">D2V08_03250</name>
</gene>
<evidence type="ECO:0000313" key="3">
    <source>
        <dbReference type="Proteomes" id="UP000266067"/>
    </source>
</evidence>
<sequence length="327" mass="37238">MILESITLRKGKITLLFSLFLLATSISCKEEKIKENHFEYNIITSDLDNFWMAFDALENSKDSVQTIQRMYIDKASPEFKKFLGLRDFTAEDYVGWIRSVPNFWKTVRPLTLAVKDKKNAIDGIYETMSKLYDGFRPPDICFAISPLQTGGTTEDRLILLGTEIVAVNPDAVDISNIHGFFKKVFENMTGDITALVAHELVHTHQPLGDNENSSLLSQAITEGSADFIGSLILGKLTLSQAIFEYGEEHEKELWAEFQADIKANKGFEETDWFYDYNSDRPADLGYYLGFKIAESYYNTSKDKKMAVKEILETQDEHSFLLKSNYGN</sequence>